<evidence type="ECO:0000256" key="1">
    <source>
        <dbReference type="SAM" id="MobiDB-lite"/>
    </source>
</evidence>
<dbReference type="Proteomes" id="UP000737018">
    <property type="component" value="Unassembled WGS sequence"/>
</dbReference>
<sequence length="358" mass="37619">MDSIAIGTAGAISAHFFGRAFSSHGLNESDPIKGQLLPLSYCLPTFNCGLVFWLLVLSWPKLRYTGGVSLVHSGDKDKDPPKKDNAGVATLNAAITTINLLGCLALAWKKLPLLVHSLILFQLSSNLALQLIWASVSIREGTAARSEIEMRLAANLGEAGASEHAEGGNGVDAITSGSNHGSEAGGREESGGGSGGDGGGGGGGEGQGDPEHGVIKRKNKSSLKISKKSEMSIMLAAQTSTAVIGFHLTNPSSSTKVLFGLVLVDHLMAYLCGLTSTLLEVQNPRTARVFANVAIACTGLGYIPMIAMFLDWYLVLITLPLLVLSQLSSFSNNNSIIFFSAFGSTVNQNLFLNLCAYY</sequence>
<protein>
    <submittedName>
        <fullName evidence="3">Uncharacterized protein</fullName>
    </submittedName>
</protein>
<gene>
    <name evidence="3" type="ORF">CMV_008971</name>
</gene>
<keyword evidence="2" id="KW-1133">Transmembrane helix</keyword>
<feature type="transmembrane region" description="Helical" evidence="2">
    <location>
        <begin position="291"/>
        <end position="315"/>
    </location>
</feature>
<keyword evidence="4" id="KW-1185">Reference proteome</keyword>
<accession>A0A8J4RAZ2</accession>
<feature type="compositionally biased region" description="Gly residues" evidence="1">
    <location>
        <begin position="191"/>
        <end position="207"/>
    </location>
</feature>
<name>A0A8J4RAZ2_9ROSI</name>
<feature type="transmembrane region" description="Helical" evidence="2">
    <location>
        <begin position="114"/>
        <end position="136"/>
    </location>
</feature>
<evidence type="ECO:0000256" key="2">
    <source>
        <dbReference type="SAM" id="Phobius"/>
    </source>
</evidence>
<feature type="region of interest" description="Disordered" evidence="1">
    <location>
        <begin position="161"/>
        <end position="222"/>
    </location>
</feature>
<dbReference type="AlphaFoldDB" id="A0A8J4RAZ2"/>
<feature type="transmembrane region" description="Helical" evidence="2">
    <location>
        <begin position="38"/>
        <end position="57"/>
    </location>
</feature>
<dbReference type="EMBL" id="JRKL02000964">
    <property type="protein sequence ID" value="KAF3966975.1"/>
    <property type="molecule type" value="Genomic_DNA"/>
</dbReference>
<organism evidence="3 4">
    <name type="scientific">Castanea mollissima</name>
    <name type="common">Chinese chestnut</name>
    <dbReference type="NCBI Taxonomy" id="60419"/>
    <lineage>
        <taxon>Eukaryota</taxon>
        <taxon>Viridiplantae</taxon>
        <taxon>Streptophyta</taxon>
        <taxon>Embryophyta</taxon>
        <taxon>Tracheophyta</taxon>
        <taxon>Spermatophyta</taxon>
        <taxon>Magnoliopsida</taxon>
        <taxon>eudicotyledons</taxon>
        <taxon>Gunneridae</taxon>
        <taxon>Pentapetalae</taxon>
        <taxon>rosids</taxon>
        <taxon>fabids</taxon>
        <taxon>Fagales</taxon>
        <taxon>Fagaceae</taxon>
        <taxon>Castanea</taxon>
    </lineage>
</organism>
<keyword evidence="2" id="KW-0472">Membrane</keyword>
<comment type="caution">
    <text evidence="3">The sequence shown here is derived from an EMBL/GenBank/DDBJ whole genome shotgun (WGS) entry which is preliminary data.</text>
</comment>
<proteinExistence type="predicted"/>
<feature type="transmembrane region" description="Helical" evidence="2">
    <location>
        <begin position="335"/>
        <end position="357"/>
    </location>
</feature>
<evidence type="ECO:0000313" key="4">
    <source>
        <dbReference type="Proteomes" id="UP000737018"/>
    </source>
</evidence>
<keyword evidence="2" id="KW-0812">Transmembrane</keyword>
<feature type="transmembrane region" description="Helical" evidence="2">
    <location>
        <begin position="86"/>
        <end position="108"/>
    </location>
</feature>
<reference evidence="3" key="1">
    <citation type="submission" date="2020-03" db="EMBL/GenBank/DDBJ databases">
        <title>Castanea mollissima Vanexum genome sequencing.</title>
        <authorList>
            <person name="Staton M."/>
        </authorList>
    </citation>
    <scope>NUCLEOTIDE SEQUENCE</scope>
    <source>
        <tissue evidence="3">Leaf</tissue>
    </source>
</reference>
<evidence type="ECO:0000313" key="3">
    <source>
        <dbReference type="EMBL" id="KAF3966975.1"/>
    </source>
</evidence>